<evidence type="ECO:0000313" key="3">
    <source>
        <dbReference type="EMBL" id="ANC50445.1"/>
    </source>
</evidence>
<sequence>MSLGDGNETLTAPTFGQDEHDADIVNVAEPASLEEGAHEEEFWEKEAPSRPRGLWIVPTFAALAILGWTGFFGWVHLAEITAGASAEQWSQWIVNWSVPVLLVIGLWMLAMRNSRREANRFTDAARALSYESAQLETRLVVVNRELSLAREFIASQSRDLETLGRVAAERLSSHADHLQALVKDNSAQVELIGVVSDNAVHNMEHLRDQLPVLTNAARDMSNQIGNAGNVAHQQISALVDGFDRLNQFGEIGERHVTQIGEKVSATLTSFDHQVAALGDVTQARFGKLREVSEAFRTDMVKSEDAALASLQLRADELATTLKERNDQQREAEDAAIAAMQDRLAALTVQGDQLLVNLDEERVQMTGVWTQAIAGLEARMGEALDHISHADEKAMEGARQRLAALSEEAGLVDARITGGLAAFDSELERRREEIASREARELAELDTRISDFDKRMAERKVEYANTLAVLAERSEGLFGRVSEIDDNMRRLAREGEDTHGMLGEAADEFADRLAQSRAALEENSGRIAKLTDDGVRLLEIIRSGGEYSESTLANSIDHAEAKLASFMQEAVSLKGLVEDAEARGETLAAHVGAANETSSSTLGHLQALELQIGTVTAESEKLAERTGNELREALQLLSGSASEALDSLRENQQEVIEEIAGKISEQSRDRVAEAIKADTQAAIAELDDAISQAAARGHETTTALRDQLARVNELAANLEQRISYARERAEENVDGDFSRRIALITEALNSSSIDIAKAFDNEVSDTQWMQYLRGDRGIFTRSAVRMLDRQDSRAVADIYGEDSDFRETVNRFIHDFESMLREVLSTRDGNALAVTLLSSDAGKLYVALAQAIDRLRA</sequence>
<protein>
    <submittedName>
        <fullName evidence="3">ATPase</fullName>
    </submittedName>
</protein>
<evidence type="ECO:0000313" key="4">
    <source>
        <dbReference type="Proteomes" id="UP000059113"/>
    </source>
</evidence>
<evidence type="ECO:0000256" key="1">
    <source>
        <dbReference type="SAM" id="Coils"/>
    </source>
</evidence>
<name>A0A168M214_9SPHN</name>
<feature type="coiled-coil region" evidence="1">
    <location>
        <begin position="700"/>
        <end position="727"/>
    </location>
</feature>
<reference evidence="4" key="2">
    <citation type="submission" date="2015-04" db="EMBL/GenBank/DDBJ databases">
        <title>The complete genome sequence of Erythrobacter sp. s21-N3.</title>
        <authorList>
            <person name="Zhuang L."/>
            <person name="Liu Y."/>
            <person name="Shao Z."/>
        </authorList>
    </citation>
    <scope>NUCLEOTIDE SEQUENCE [LARGE SCALE GENOMIC DNA]</scope>
    <source>
        <strain evidence="4">s21-N3</strain>
    </source>
</reference>
<organism evidence="3 4">
    <name type="scientific">Aurantiacibacter atlanticus</name>
    <dbReference type="NCBI Taxonomy" id="1648404"/>
    <lineage>
        <taxon>Bacteria</taxon>
        <taxon>Pseudomonadati</taxon>
        <taxon>Pseudomonadota</taxon>
        <taxon>Alphaproteobacteria</taxon>
        <taxon>Sphingomonadales</taxon>
        <taxon>Erythrobacteraceae</taxon>
        <taxon>Aurantiacibacter</taxon>
    </lineage>
</organism>
<dbReference type="EMBL" id="CP011310">
    <property type="protein sequence ID" value="ANC50445.1"/>
    <property type="molecule type" value="Genomic_DNA"/>
</dbReference>
<keyword evidence="1" id="KW-0175">Coiled coil</keyword>
<dbReference type="KEGG" id="ery:CP97_14759"/>
<feature type="transmembrane region" description="Helical" evidence="2">
    <location>
        <begin position="54"/>
        <end position="77"/>
    </location>
</feature>
<accession>A0A168M214</accession>
<evidence type="ECO:0000256" key="2">
    <source>
        <dbReference type="SAM" id="Phobius"/>
    </source>
</evidence>
<proteinExistence type="predicted"/>
<dbReference type="Proteomes" id="UP000059113">
    <property type="component" value="Chromosome"/>
</dbReference>
<dbReference type="AlphaFoldDB" id="A0A168M214"/>
<feature type="transmembrane region" description="Helical" evidence="2">
    <location>
        <begin position="89"/>
        <end position="110"/>
    </location>
</feature>
<gene>
    <name evidence="3" type="ORF">CP97_14759</name>
</gene>
<dbReference type="STRING" id="1648404.CP97_14759"/>
<keyword evidence="2" id="KW-1133">Transmembrane helix</keyword>
<keyword evidence="4" id="KW-1185">Reference proteome</keyword>
<keyword evidence="2" id="KW-0812">Transmembrane</keyword>
<keyword evidence="2" id="KW-0472">Membrane</keyword>
<reference evidence="3 4" key="1">
    <citation type="journal article" date="2015" name="Int. J. Syst. Evol. Microbiol.">
        <title>Erythrobacter atlanticus sp. nov., a bacterium from ocean sediment able to degrade polycyclic aromatic hydrocarbons.</title>
        <authorList>
            <person name="Zhuang L."/>
            <person name="Liu Y."/>
            <person name="Wang L."/>
            <person name="Wang W."/>
            <person name="Shao Z."/>
        </authorList>
    </citation>
    <scope>NUCLEOTIDE SEQUENCE [LARGE SCALE GENOMIC DNA]</scope>
    <source>
        <strain evidence="4">s21-N3</strain>
    </source>
</reference>